<reference evidence="3 4" key="1">
    <citation type="submission" date="2018-11" db="EMBL/GenBank/DDBJ databases">
        <title>Draft genome sequence of Ferruginibacter sp. BO-59.</title>
        <authorList>
            <person name="Im W.T."/>
        </authorList>
    </citation>
    <scope>NUCLEOTIDE SEQUENCE [LARGE SCALE GENOMIC DNA]</scope>
    <source>
        <strain evidence="3 4">BO-59</strain>
    </source>
</reference>
<dbReference type="InterPro" id="IPR013780">
    <property type="entry name" value="Glyco_hydro_b"/>
</dbReference>
<dbReference type="Pfam" id="PF00128">
    <property type="entry name" value="Alpha-amylase"/>
    <property type="match status" value="2"/>
</dbReference>
<evidence type="ECO:0000313" key="3">
    <source>
        <dbReference type="EMBL" id="RNI40062.1"/>
    </source>
</evidence>
<sequence>MVMKFFLRSVSLLFLTAIYSLSFAQIAPQNGNIGAPATTFRHPSWSAQSNIYEVNVRQYSKEGTFKAFEKSLPRLQKMGVRILWFMPINPIGIEGRKMSASDLGSYYAVMNYKEVNPEFGTMQDWKQLVQKAHSLGFKVIIDWVPNHTSPDNPWITSHPGFYQHDKNGNTVYDADYTDTRNLDYSNRELRDSMISAMKFWITETGIDGFRCDHIDPIPDDFWKTCITDLRKIKNVFMLGESEKPEFHYAGFDATYAWDIMWATVEVAQGKHNLVYLDSVLNSNFSTFPKNAQRMYFTSNHDENSWNGTEFEKYGDAYKAFAVFSQTMYESIPLIYSGQEEPNKKRLKFFVHDPISWGKYAMAPFYSTLLHLRLNNPALAADADYKKIPTANDEAIFAYTRKKGAHKVFVVLNLSPQPQHFTIKEKDIYGNPLNVFTHQKVKLFKNHVYEMKPWGYLVYEY</sequence>
<evidence type="ECO:0000259" key="2">
    <source>
        <dbReference type="SMART" id="SM00642"/>
    </source>
</evidence>
<dbReference type="Proteomes" id="UP000267223">
    <property type="component" value="Unassembled WGS sequence"/>
</dbReference>
<dbReference type="EMBL" id="RJJR01000001">
    <property type="protein sequence ID" value="RNI40062.1"/>
    <property type="molecule type" value="Genomic_DNA"/>
</dbReference>
<dbReference type="InterPro" id="IPR017853">
    <property type="entry name" value="GH"/>
</dbReference>
<name>A0A3M9NQH0_9BACT</name>
<dbReference type="Gene3D" id="2.60.40.1180">
    <property type="entry name" value="Golgi alpha-mannosidase II"/>
    <property type="match status" value="1"/>
</dbReference>
<proteinExistence type="predicted"/>
<dbReference type="InterPro" id="IPR032091">
    <property type="entry name" value="Malt_amylase-like_C"/>
</dbReference>
<gene>
    <name evidence="3" type="ORF">EFY79_01800</name>
</gene>
<feature type="domain" description="Glycosyl hydrolase family 13 catalytic" evidence="2">
    <location>
        <begin position="62"/>
        <end position="372"/>
    </location>
</feature>
<protein>
    <recommendedName>
        <fullName evidence="2">Glycosyl hydrolase family 13 catalytic domain-containing protein</fullName>
    </recommendedName>
</protein>
<evidence type="ECO:0000313" key="4">
    <source>
        <dbReference type="Proteomes" id="UP000267223"/>
    </source>
</evidence>
<keyword evidence="4" id="KW-1185">Reference proteome</keyword>
<feature type="chain" id="PRO_5017950364" description="Glycosyl hydrolase family 13 catalytic domain-containing protein" evidence="1">
    <location>
        <begin position="25"/>
        <end position="460"/>
    </location>
</feature>
<dbReference type="Gene3D" id="3.20.20.80">
    <property type="entry name" value="Glycosidases"/>
    <property type="match status" value="1"/>
</dbReference>
<comment type="caution">
    <text evidence="3">The sequence shown here is derived from an EMBL/GenBank/DDBJ whole genome shotgun (WGS) entry which is preliminary data.</text>
</comment>
<dbReference type="AlphaFoldDB" id="A0A3M9NQH0"/>
<dbReference type="SUPFAM" id="SSF51445">
    <property type="entry name" value="(Trans)glycosidases"/>
    <property type="match status" value="1"/>
</dbReference>
<feature type="signal peptide" evidence="1">
    <location>
        <begin position="1"/>
        <end position="24"/>
    </location>
</feature>
<dbReference type="GO" id="GO:0005975">
    <property type="term" value="P:carbohydrate metabolic process"/>
    <property type="evidence" value="ECO:0007669"/>
    <property type="project" value="InterPro"/>
</dbReference>
<dbReference type="SUPFAM" id="SSF51011">
    <property type="entry name" value="Glycosyl hydrolase domain"/>
    <property type="match status" value="1"/>
</dbReference>
<keyword evidence="1" id="KW-0732">Signal</keyword>
<dbReference type="PANTHER" id="PTHR47786:SF2">
    <property type="entry name" value="GLYCOSYL HYDROLASE FAMILY 13 CATALYTIC DOMAIN-CONTAINING PROTEIN"/>
    <property type="match status" value="1"/>
</dbReference>
<accession>A0A3M9NQH0</accession>
<evidence type="ECO:0000256" key="1">
    <source>
        <dbReference type="SAM" id="SignalP"/>
    </source>
</evidence>
<dbReference type="Pfam" id="PF16657">
    <property type="entry name" value="Malt_amylase_C"/>
    <property type="match status" value="1"/>
</dbReference>
<dbReference type="SMART" id="SM00642">
    <property type="entry name" value="Aamy"/>
    <property type="match status" value="1"/>
</dbReference>
<organism evidence="3 4">
    <name type="scientific">Hanamia caeni</name>
    <dbReference type="NCBI Taxonomy" id="2294116"/>
    <lineage>
        <taxon>Bacteria</taxon>
        <taxon>Pseudomonadati</taxon>
        <taxon>Bacteroidota</taxon>
        <taxon>Chitinophagia</taxon>
        <taxon>Chitinophagales</taxon>
        <taxon>Chitinophagaceae</taxon>
        <taxon>Hanamia</taxon>
    </lineage>
</organism>
<dbReference type="CDD" id="cd11313">
    <property type="entry name" value="AmyAc_arch_bac_AmyA"/>
    <property type="match status" value="1"/>
</dbReference>
<dbReference type="PANTHER" id="PTHR47786">
    <property type="entry name" value="ALPHA-1,4-GLUCAN:MALTOSE-1-PHOSPHATE MALTOSYLTRANSFERASE"/>
    <property type="match status" value="1"/>
</dbReference>
<dbReference type="InterPro" id="IPR006047">
    <property type="entry name" value="GH13_cat_dom"/>
</dbReference>